<evidence type="ECO:0000313" key="15">
    <source>
        <dbReference type="EMBL" id="TCT23073.1"/>
    </source>
</evidence>
<dbReference type="InterPro" id="IPR035965">
    <property type="entry name" value="PAS-like_dom_sf"/>
</dbReference>
<feature type="transmembrane region" description="Helical" evidence="10">
    <location>
        <begin position="333"/>
        <end position="355"/>
    </location>
</feature>
<dbReference type="PROSITE" id="PS50110">
    <property type="entry name" value="RESPONSE_REGULATORY"/>
    <property type="match status" value="1"/>
</dbReference>
<dbReference type="SMART" id="SM00387">
    <property type="entry name" value="HATPase_c"/>
    <property type="match status" value="1"/>
</dbReference>
<evidence type="ECO:0000256" key="9">
    <source>
        <dbReference type="PROSITE-ProRule" id="PRU00169"/>
    </source>
</evidence>
<dbReference type="SUPFAM" id="SSF47384">
    <property type="entry name" value="Homodimeric domain of signal transducing histidine kinase"/>
    <property type="match status" value="1"/>
</dbReference>
<dbReference type="SUPFAM" id="SSF55874">
    <property type="entry name" value="ATPase domain of HSP90 chaperone/DNA topoisomerase II/histidine kinase"/>
    <property type="match status" value="1"/>
</dbReference>
<dbReference type="Pfam" id="PF00512">
    <property type="entry name" value="HisKA"/>
    <property type="match status" value="1"/>
</dbReference>
<evidence type="ECO:0000256" key="4">
    <source>
        <dbReference type="ARBA" id="ARBA00022553"/>
    </source>
</evidence>
<gene>
    <name evidence="15" type="ORF">EDC35_102410</name>
</gene>
<keyword evidence="5 10" id="KW-0812">Transmembrane</keyword>
<dbReference type="Pfam" id="PF00072">
    <property type="entry name" value="Response_reg"/>
    <property type="match status" value="1"/>
</dbReference>
<dbReference type="InterPro" id="IPR001789">
    <property type="entry name" value="Sig_transdc_resp-reg_receiver"/>
</dbReference>
<dbReference type="InterPro" id="IPR005467">
    <property type="entry name" value="His_kinase_dom"/>
</dbReference>
<name>A0A4R3N7J7_9GAMM</name>
<dbReference type="SMART" id="SM00448">
    <property type="entry name" value="REC"/>
    <property type="match status" value="1"/>
</dbReference>
<protein>
    <recommendedName>
        <fullName evidence="3">histidine kinase</fullName>
        <ecNumber evidence="3">2.7.13.3</ecNumber>
    </recommendedName>
</protein>
<dbReference type="RefSeq" id="WP_243651452.1">
    <property type="nucleotide sequence ID" value="NZ_SMAO01000002.1"/>
</dbReference>
<dbReference type="SUPFAM" id="SSF52172">
    <property type="entry name" value="CheY-like"/>
    <property type="match status" value="1"/>
</dbReference>
<keyword evidence="15" id="KW-0418">Kinase</keyword>
<feature type="domain" description="PAC" evidence="13">
    <location>
        <begin position="450"/>
        <end position="500"/>
    </location>
</feature>
<dbReference type="FunFam" id="3.30.565.10:FF:000010">
    <property type="entry name" value="Sensor histidine kinase RcsC"/>
    <property type="match status" value="1"/>
</dbReference>
<keyword evidence="6 10" id="KW-1133">Transmembrane helix</keyword>
<keyword evidence="7" id="KW-0902">Two-component regulatory system</keyword>
<dbReference type="CDD" id="cd00082">
    <property type="entry name" value="HisKA"/>
    <property type="match status" value="1"/>
</dbReference>
<dbReference type="PANTHER" id="PTHR45339">
    <property type="entry name" value="HYBRID SIGNAL TRANSDUCTION HISTIDINE KINASE J"/>
    <property type="match status" value="1"/>
</dbReference>
<dbReference type="SMART" id="SM00388">
    <property type="entry name" value="HisKA"/>
    <property type="match status" value="1"/>
</dbReference>
<evidence type="ECO:0000259" key="14">
    <source>
        <dbReference type="PROSITE" id="PS50839"/>
    </source>
</evidence>
<evidence type="ECO:0000259" key="12">
    <source>
        <dbReference type="PROSITE" id="PS50110"/>
    </source>
</evidence>
<accession>A0A4R3N7J7</accession>
<feature type="modified residue" description="4-aspartylphosphate" evidence="9">
    <location>
        <position position="843"/>
    </location>
</feature>
<dbReference type="CDD" id="cd16922">
    <property type="entry name" value="HATPase_EvgS-ArcB-TorS-like"/>
    <property type="match status" value="1"/>
</dbReference>
<dbReference type="InterPro" id="IPR004358">
    <property type="entry name" value="Sig_transdc_His_kin-like_C"/>
</dbReference>
<reference evidence="15 16" key="1">
    <citation type="submission" date="2019-03" db="EMBL/GenBank/DDBJ databases">
        <title>Genomic Encyclopedia of Type Strains, Phase IV (KMG-IV): sequencing the most valuable type-strain genomes for metagenomic binning, comparative biology and taxonomic classification.</title>
        <authorList>
            <person name="Goeker M."/>
        </authorList>
    </citation>
    <scope>NUCLEOTIDE SEQUENCE [LARGE SCALE GENOMIC DNA]</scope>
    <source>
        <strain evidence="15 16">DSM 13587</strain>
    </source>
</reference>
<dbReference type="SMART" id="SM01079">
    <property type="entry name" value="CHASE"/>
    <property type="match status" value="1"/>
</dbReference>
<evidence type="ECO:0000259" key="11">
    <source>
        <dbReference type="PROSITE" id="PS50109"/>
    </source>
</evidence>
<dbReference type="SUPFAM" id="SSF55785">
    <property type="entry name" value="PYP-like sensor domain (PAS domain)"/>
    <property type="match status" value="1"/>
</dbReference>
<dbReference type="InterPro" id="IPR011006">
    <property type="entry name" value="CheY-like_superfamily"/>
</dbReference>
<keyword evidence="16" id="KW-1185">Reference proteome</keyword>
<dbReference type="GO" id="GO:0000155">
    <property type="term" value="F:phosphorelay sensor kinase activity"/>
    <property type="evidence" value="ECO:0007669"/>
    <property type="project" value="InterPro"/>
</dbReference>
<dbReference type="InterPro" id="IPR000700">
    <property type="entry name" value="PAS-assoc_C"/>
</dbReference>
<dbReference type="InterPro" id="IPR036097">
    <property type="entry name" value="HisK_dim/P_sf"/>
</dbReference>
<evidence type="ECO:0000259" key="13">
    <source>
        <dbReference type="PROSITE" id="PS50113"/>
    </source>
</evidence>
<keyword evidence="15" id="KW-0808">Transferase</keyword>
<comment type="catalytic activity">
    <reaction evidence="1">
        <text>ATP + protein L-histidine = ADP + protein N-phospho-L-histidine.</text>
        <dbReference type="EC" id="2.7.13.3"/>
    </reaction>
</comment>
<keyword evidence="4 9" id="KW-0597">Phosphoprotein</keyword>
<dbReference type="GO" id="GO:0016020">
    <property type="term" value="C:membrane"/>
    <property type="evidence" value="ECO:0007669"/>
    <property type="project" value="UniProtKB-SubCell"/>
</dbReference>
<evidence type="ECO:0000256" key="8">
    <source>
        <dbReference type="ARBA" id="ARBA00023136"/>
    </source>
</evidence>
<dbReference type="Gene3D" id="3.40.50.2300">
    <property type="match status" value="1"/>
</dbReference>
<organism evidence="15 16">
    <name type="scientific">Thiobaca trueperi</name>
    <dbReference type="NCBI Taxonomy" id="127458"/>
    <lineage>
        <taxon>Bacteria</taxon>
        <taxon>Pseudomonadati</taxon>
        <taxon>Pseudomonadota</taxon>
        <taxon>Gammaproteobacteria</taxon>
        <taxon>Chromatiales</taxon>
        <taxon>Chromatiaceae</taxon>
        <taxon>Thiobaca</taxon>
    </lineage>
</organism>
<dbReference type="PANTHER" id="PTHR45339:SF1">
    <property type="entry name" value="HYBRID SIGNAL TRANSDUCTION HISTIDINE KINASE J"/>
    <property type="match status" value="1"/>
</dbReference>
<evidence type="ECO:0000256" key="7">
    <source>
        <dbReference type="ARBA" id="ARBA00023012"/>
    </source>
</evidence>
<dbReference type="Gene3D" id="3.30.450.350">
    <property type="entry name" value="CHASE domain"/>
    <property type="match status" value="1"/>
</dbReference>
<sequence length="917" mass="102521">MEDSHGSRRVWRAWVVLAMGLTLTTLATLYTERDVESLHRRELVLIGEEIAARIDARLHAHAQVLRSGAAFFAGSEDVTRNEWREFIVRSRIDLNLPGIQGIGFSLLIPASELAAHLDRIRAQGFPDYRIRPEGERDPYTAIIYLEPFSGRNLRAFGYDMFSEPVRRAAMEHARDKDLAALSGKVQLVQETEQDVQAGTLMYVPVYRTDLPTDTIEQRRAALLGWVYSPYRMNDLMAGIVGDWERNGGREIHLLIHDGDRIAPETLLYDNPADFQPPSNGFRPATRIDDHPSGASRLEASDAVHRVIDFNGNRWTLSLARPGLQTGFFHDYRIWSVALIGSVISLLLTALVLALIEVRARARELLMELAARKRAESELLARESLLRATVDNVPFEFWARDCEGRCFMENAPLVAHWGSILGLRPEETRTTPEELAIWQSNNRRALAGEIVDEEVVYVVNDELRVFQNIIVPIRVGDGIQGILGLNIDISERRRAEDDLEEYRVHLESLVESRTRELIEARDAAESASRAKGNFLANMSHEIRTPMNAILGLNHLLLKEVSASTAPRMHDWLLKVGEAAAHLLQIIDDILDLSKIESDHLTLDMREFSLVRVIENVFSLLGERARGKGLTLAREIAPEIPAQLVGDALRLRQVLLNFVSNAIKFSEQGRIVVRARLIQDDGEEVLVRLEVEDQGIGMTPEQQSRLFEPFVQADDSTTRRFGGTGLGLVIAKRLAHLMGGQVGVISAMGRGSAFWMTAWLRRVEPVVSVSTSAPALIEPSSSLAEQLIARRHAGLRVLLVEDDPVNQEVALVLLESTGLMVDVVDNGQQAVERVREQDYALVLMDVQMPVLNGLDATRAIRRLPGCEHLPIIALTANAFLEDRGQCLAAGMNDHISKPVEPEQLYRALLKWLPGAPDSH</sequence>
<feature type="transmembrane region" description="Helical" evidence="10">
    <location>
        <begin position="12"/>
        <end position="31"/>
    </location>
</feature>
<dbReference type="CDD" id="cd17546">
    <property type="entry name" value="REC_hyHK_CKI1_RcsC-like"/>
    <property type="match status" value="1"/>
</dbReference>
<comment type="subcellular location">
    <subcellularLocation>
        <location evidence="2">Membrane</location>
    </subcellularLocation>
</comment>
<dbReference type="EC" id="2.7.13.3" evidence="3"/>
<dbReference type="EMBL" id="SMAO01000002">
    <property type="protein sequence ID" value="TCT23073.1"/>
    <property type="molecule type" value="Genomic_DNA"/>
</dbReference>
<dbReference type="PRINTS" id="PR00344">
    <property type="entry name" value="BCTRLSENSOR"/>
</dbReference>
<evidence type="ECO:0000256" key="5">
    <source>
        <dbReference type="ARBA" id="ARBA00022692"/>
    </source>
</evidence>
<evidence type="ECO:0000256" key="3">
    <source>
        <dbReference type="ARBA" id="ARBA00012438"/>
    </source>
</evidence>
<dbReference type="InterPro" id="IPR003661">
    <property type="entry name" value="HisK_dim/P_dom"/>
</dbReference>
<dbReference type="InterPro" id="IPR006189">
    <property type="entry name" value="CHASE_dom"/>
</dbReference>
<keyword evidence="8 10" id="KW-0472">Membrane</keyword>
<evidence type="ECO:0000256" key="2">
    <source>
        <dbReference type="ARBA" id="ARBA00004370"/>
    </source>
</evidence>
<dbReference type="AlphaFoldDB" id="A0A4R3N7J7"/>
<proteinExistence type="predicted"/>
<evidence type="ECO:0000313" key="16">
    <source>
        <dbReference type="Proteomes" id="UP000295717"/>
    </source>
</evidence>
<dbReference type="Proteomes" id="UP000295717">
    <property type="component" value="Unassembled WGS sequence"/>
</dbReference>
<comment type="caution">
    <text evidence="15">The sequence shown here is derived from an EMBL/GenBank/DDBJ whole genome shotgun (WGS) entry which is preliminary data.</text>
</comment>
<dbReference type="Pfam" id="PF02518">
    <property type="entry name" value="HATPase_c"/>
    <property type="match status" value="1"/>
</dbReference>
<evidence type="ECO:0000256" key="6">
    <source>
        <dbReference type="ARBA" id="ARBA00022989"/>
    </source>
</evidence>
<feature type="domain" description="Response regulatory" evidence="12">
    <location>
        <begin position="794"/>
        <end position="910"/>
    </location>
</feature>
<dbReference type="PROSITE" id="PS50839">
    <property type="entry name" value="CHASE"/>
    <property type="match status" value="1"/>
</dbReference>
<dbReference type="Gene3D" id="1.10.287.130">
    <property type="match status" value="1"/>
</dbReference>
<feature type="domain" description="Histidine kinase" evidence="11">
    <location>
        <begin position="536"/>
        <end position="760"/>
    </location>
</feature>
<dbReference type="InterPro" id="IPR042240">
    <property type="entry name" value="CHASE_sf"/>
</dbReference>
<evidence type="ECO:0000256" key="1">
    <source>
        <dbReference type="ARBA" id="ARBA00000085"/>
    </source>
</evidence>
<dbReference type="Gene3D" id="3.30.450.20">
    <property type="entry name" value="PAS domain"/>
    <property type="match status" value="1"/>
</dbReference>
<dbReference type="Pfam" id="PF03924">
    <property type="entry name" value="CHASE"/>
    <property type="match status" value="1"/>
</dbReference>
<dbReference type="PROSITE" id="PS50113">
    <property type="entry name" value="PAC"/>
    <property type="match status" value="1"/>
</dbReference>
<evidence type="ECO:0000256" key="10">
    <source>
        <dbReference type="SAM" id="Phobius"/>
    </source>
</evidence>
<dbReference type="Gene3D" id="3.30.565.10">
    <property type="entry name" value="Histidine kinase-like ATPase, C-terminal domain"/>
    <property type="match status" value="1"/>
</dbReference>
<dbReference type="InterPro" id="IPR003594">
    <property type="entry name" value="HATPase_dom"/>
</dbReference>
<dbReference type="InterPro" id="IPR036890">
    <property type="entry name" value="HATPase_C_sf"/>
</dbReference>
<feature type="domain" description="CHASE" evidence="14">
    <location>
        <begin position="136"/>
        <end position="272"/>
    </location>
</feature>
<dbReference type="PROSITE" id="PS50109">
    <property type="entry name" value="HIS_KIN"/>
    <property type="match status" value="1"/>
</dbReference>